<keyword evidence="2" id="KW-1185">Reference proteome</keyword>
<name>A0ABW8TPU5_9CLOT</name>
<sequence>MRAFKSQCSQFKNLYIPFIKGEVEKETVTWMDLHRKECNFCREWSKSVDENREDK</sequence>
<protein>
    <recommendedName>
        <fullName evidence="3">Zinc-finger domain-containing protein</fullName>
    </recommendedName>
</protein>
<evidence type="ECO:0000313" key="2">
    <source>
        <dbReference type="Proteomes" id="UP001623661"/>
    </source>
</evidence>
<gene>
    <name evidence="1" type="ORF">ACJDUH_02605</name>
</gene>
<evidence type="ECO:0008006" key="3">
    <source>
        <dbReference type="Google" id="ProtNLM"/>
    </source>
</evidence>
<dbReference type="RefSeq" id="WP_406763593.1">
    <property type="nucleotide sequence ID" value="NZ_JBJHZY010000001.1"/>
</dbReference>
<reference evidence="1 2" key="1">
    <citation type="submission" date="2024-11" db="EMBL/GenBank/DDBJ databases">
        <authorList>
            <person name="Heng Y.C."/>
            <person name="Lim A.C.H."/>
            <person name="Lee J.K.Y."/>
            <person name="Kittelmann S."/>
        </authorList>
    </citation>
    <scope>NUCLEOTIDE SEQUENCE [LARGE SCALE GENOMIC DNA]</scope>
    <source>
        <strain evidence="1 2">WILCCON 0202</strain>
    </source>
</reference>
<proteinExistence type="predicted"/>
<organism evidence="1 2">
    <name type="scientific">Candidatus Clostridium radicumherbarum</name>
    <dbReference type="NCBI Taxonomy" id="3381662"/>
    <lineage>
        <taxon>Bacteria</taxon>
        <taxon>Bacillati</taxon>
        <taxon>Bacillota</taxon>
        <taxon>Clostridia</taxon>
        <taxon>Eubacteriales</taxon>
        <taxon>Clostridiaceae</taxon>
        <taxon>Clostridium</taxon>
    </lineage>
</organism>
<dbReference type="EMBL" id="JBJHZY010000001">
    <property type="protein sequence ID" value="MFL0266980.1"/>
    <property type="molecule type" value="Genomic_DNA"/>
</dbReference>
<dbReference type="Proteomes" id="UP001623661">
    <property type="component" value="Unassembled WGS sequence"/>
</dbReference>
<comment type="caution">
    <text evidence="1">The sequence shown here is derived from an EMBL/GenBank/DDBJ whole genome shotgun (WGS) entry which is preliminary data.</text>
</comment>
<accession>A0ABW8TPU5</accession>
<evidence type="ECO:0000313" key="1">
    <source>
        <dbReference type="EMBL" id="MFL0266980.1"/>
    </source>
</evidence>